<sequence>MFPTELILKLKNELPIPTRFWLKTPKILQSTKFGLLHLLTSNYFLIVFMLMK</sequence>
<dbReference type="EMBL" id="CAVMJV010000016">
    <property type="protein sequence ID" value="CAK5057306.1"/>
    <property type="molecule type" value="Genomic_DNA"/>
</dbReference>
<dbReference type="Proteomes" id="UP001497535">
    <property type="component" value="Unassembled WGS sequence"/>
</dbReference>
<protein>
    <submittedName>
        <fullName evidence="1">Uncharacterized protein</fullName>
    </submittedName>
</protein>
<comment type="caution">
    <text evidence="1">The sequence shown here is derived from an EMBL/GenBank/DDBJ whole genome shotgun (WGS) entry which is preliminary data.</text>
</comment>
<evidence type="ECO:0000313" key="2">
    <source>
        <dbReference type="Proteomes" id="UP001497535"/>
    </source>
</evidence>
<keyword evidence="2" id="KW-1185">Reference proteome</keyword>
<gene>
    <name evidence="1" type="ORF">MENTE1834_LOCUS15166</name>
</gene>
<proteinExistence type="predicted"/>
<evidence type="ECO:0000313" key="1">
    <source>
        <dbReference type="EMBL" id="CAK5057306.1"/>
    </source>
</evidence>
<reference evidence="1" key="1">
    <citation type="submission" date="2023-11" db="EMBL/GenBank/DDBJ databases">
        <authorList>
            <person name="Poullet M."/>
        </authorList>
    </citation>
    <scope>NUCLEOTIDE SEQUENCE</scope>
    <source>
        <strain evidence="1">E1834</strain>
    </source>
</reference>
<accession>A0ACB0YR60</accession>
<name>A0ACB0YR60_MELEN</name>
<organism evidence="1 2">
    <name type="scientific">Meloidogyne enterolobii</name>
    <name type="common">Root-knot nematode worm</name>
    <name type="synonym">Meloidogyne mayaguensis</name>
    <dbReference type="NCBI Taxonomy" id="390850"/>
    <lineage>
        <taxon>Eukaryota</taxon>
        <taxon>Metazoa</taxon>
        <taxon>Ecdysozoa</taxon>
        <taxon>Nematoda</taxon>
        <taxon>Chromadorea</taxon>
        <taxon>Rhabditida</taxon>
        <taxon>Tylenchina</taxon>
        <taxon>Tylenchomorpha</taxon>
        <taxon>Tylenchoidea</taxon>
        <taxon>Meloidogynidae</taxon>
        <taxon>Meloidogyninae</taxon>
        <taxon>Meloidogyne</taxon>
    </lineage>
</organism>